<evidence type="ECO:0000313" key="3">
    <source>
        <dbReference type="Proteomes" id="UP000310158"/>
    </source>
</evidence>
<comment type="caution">
    <text evidence="2">The sequence shown here is derived from an EMBL/GenBank/DDBJ whole genome shotgun (WGS) entry which is preliminary data.</text>
</comment>
<dbReference type="EMBL" id="SGPL01000254">
    <property type="protein sequence ID" value="THH14729.1"/>
    <property type="molecule type" value="Genomic_DNA"/>
</dbReference>
<keyword evidence="3" id="KW-1185">Reference proteome</keyword>
<reference evidence="2 3" key="1">
    <citation type="submission" date="2019-02" db="EMBL/GenBank/DDBJ databases">
        <title>Genome sequencing of the rare red list fungi Bondarzewia mesenterica.</title>
        <authorList>
            <person name="Buettner E."/>
            <person name="Kellner H."/>
        </authorList>
    </citation>
    <scope>NUCLEOTIDE SEQUENCE [LARGE SCALE GENOMIC DNA]</scope>
    <source>
        <strain evidence="2 3">DSM 108281</strain>
    </source>
</reference>
<feature type="region of interest" description="Disordered" evidence="1">
    <location>
        <begin position="113"/>
        <end position="138"/>
    </location>
</feature>
<sequence>MAGANDEFDLPRWQTQADQDVLSSSAQAAQAATNNTSYLCPNDVNARPFLLIPQLTAAYLSSPRPHAGRYRGRFFSIQYPLSRFSPASTVLERDRQQIGESWRVMKEMNKEVEEETSVDRELSVDPEARKEKWPSEEVVEQPEDERSWAMFKTRARLALRMKRAEGNQSVVKIVSDNPWPAARVAAILKSHDYDTIVKDLQEHRRSSPSVQPLMKNTREA</sequence>
<evidence type="ECO:0000256" key="1">
    <source>
        <dbReference type="SAM" id="MobiDB-lite"/>
    </source>
</evidence>
<organism evidence="2 3">
    <name type="scientific">Bondarzewia mesenterica</name>
    <dbReference type="NCBI Taxonomy" id="1095465"/>
    <lineage>
        <taxon>Eukaryota</taxon>
        <taxon>Fungi</taxon>
        <taxon>Dikarya</taxon>
        <taxon>Basidiomycota</taxon>
        <taxon>Agaricomycotina</taxon>
        <taxon>Agaricomycetes</taxon>
        <taxon>Russulales</taxon>
        <taxon>Bondarzewiaceae</taxon>
        <taxon>Bondarzewia</taxon>
    </lineage>
</organism>
<gene>
    <name evidence="2" type="ORF">EW146_g5640</name>
</gene>
<name>A0A4S4LQX8_9AGAM</name>
<proteinExistence type="predicted"/>
<dbReference type="Proteomes" id="UP000310158">
    <property type="component" value="Unassembled WGS sequence"/>
</dbReference>
<feature type="compositionally biased region" description="Basic and acidic residues" evidence="1">
    <location>
        <begin position="113"/>
        <end position="135"/>
    </location>
</feature>
<feature type="region of interest" description="Disordered" evidence="1">
    <location>
        <begin position="201"/>
        <end position="220"/>
    </location>
</feature>
<protein>
    <submittedName>
        <fullName evidence="2">Uncharacterized protein</fullName>
    </submittedName>
</protein>
<accession>A0A4S4LQX8</accession>
<dbReference type="AlphaFoldDB" id="A0A4S4LQX8"/>
<evidence type="ECO:0000313" key="2">
    <source>
        <dbReference type="EMBL" id="THH14729.1"/>
    </source>
</evidence>